<dbReference type="AlphaFoldDB" id="A0AAD7MY39"/>
<name>A0AAD7MY39_9AGAR</name>
<protein>
    <submittedName>
        <fullName evidence="1">Uncharacterized protein</fullName>
    </submittedName>
</protein>
<keyword evidence="2" id="KW-1185">Reference proteome</keyword>
<accession>A0AAD7MY39</accession>
<dbReference type="Proteomes" id="UP001215280">
    <property type="component" value="Unassembled WGS sequence"/>
</dbReference>
<dbReference type="InterPro" id="IPR011989">
    <property type="entry name" value="ARM-like"/>
</dbReference>
<evidence type="ECO:0000313" key="2">
    <source>
        <dbReference type="Proteomes" id="UP001215280"/>
    </source>
</evidence>
<proteinExistence type="predicted"/>
<comment type="caution">
    <text evidence="1">The sequence shown here is derived from an EMBL/GenBank/DDBJ whole genome shotgun (WGS) entry which is preliminary data.</text>
</comment>
<dbReference type="Gene3D" id="1.25.10.10">
    <property type="entry name" value="Leucine-rich Repeat Variant"/>
    <property type="match status" value="1"/>
</dbReference>
<organism evidence="1 2">
    <name type="scientific">Mycena maculata</name>
    <dbReference type="NCBI Taxonomy" id="230809"/>
    <lineage>
        <taxon>Eukaryota</taxon>
        <taxon>Fungi</taxon>
        <taxon>Dikarya</taxon>
        <taxon>Basidiomycota</taxon>
        <taxon>Agaricomycotina</taxon>
        <taxon>Agaricomycetes</taxon>
        <taxon>Agaricomycetidae</taxon>
        <taxon>Agaricales</taxon>
        <taxon>Marasmiineae</taxon>
        <taxon>Mycenaceae</taxon>
        <taxon>Mycena</taxon>
    </lineage>
</organism>
<evidence type="ECO:0000313" key="1">
    <source>
        <dbReference type="EMBL" id="KAJ7737596.1"/>
    </source>
</evidence>
<gene>
    <name evidence="1" type="ORF">DFH07DRAFT_966415</name>
</gene>
<reference evidence="1" key="1">
    <citation type="submission" date="2023-03" db="EMBL/GenBank/DDBJ databases">
        <title>Massive genome expansion in bonnet fungi (Mycena s.s.) driven by repeated elements and novel gene families across ecological guilds.</title>
        <authorList>
            <consortium name="Lawrence Berkeley National Laboratory"/>
            <person name="Harder C.B."/>
            <person name="Miyauchi S."/>
            <person name="Viragh M."/>
            <person name="Kuo A."/>
            <person name="Thoen E."/>
            <person name="Andreopoulos B."/>
            <person name="Lu D."/>
            <person name="Skrede I."/>
            <person name="Drula E."/>
            <person name="Henrissat B."/>
            <person name="Morin E."/>
            <person name="Kohler A."/>
            <person name="Barry K."/>
            <person name="LaButti K."/>
            <person name="Morin E."/>
            <person name="Salamov A."/>
            <person name="Lipzen A."/>
            <person name="Mereny Z."/>
            <person name="Hegedus B."/>
            <person name="Baldrian P."/>
            <person name="Stursova M."/>
            <person name="Weitz H."/>
            <person name="Taylor A."/>
            <person name="Grigoriev I.V."/>
            <person name="Nagy L.G."/>
            <person name="Martin F."/>
            <person name="Kauserud H."/>
        </authorList>
    </citation>
    <scope>NUCLEOTIDE SEQUENCE</scope>
    <source>
        <strain evidence="1">CBHHK188m</strain>
    </source>
</reference>
<sequence>MQHPEPTRLTTILQLRIFAGIARGLMRTAEPAGVRRGGLWRGGRCGARRTGGPMHGRAAAHARCRAVEHGFRGRADASFDSLSSRRGSLTGGHWALSELFRAITALPADVTLLSLPAQLLLGVVCRVAGRRLTAVWVALARILIAQLNPLPTILTLLGAPGGMLEAQPGHCAGVLRLHGPRRAGLYGGHSCAINALALQERYSLVAACTFLGMLIHRTPLYAPISPELLQQLQAHIIRVHRRAIMRGAKERGWSCLVRSWGAGTSARSRGQGRCTRAGRAAKERFVKTVVSSRSVKKTKEAANQFTIVVWGLEGSTFGYSSVSSV</sequence>
<dbReference type="EMBL" id="JARJLG010000142">
    <property type="protein sequence ID" value="KAJ7737596.1"/>
    <property type="molecule type" value="Genomic_DNA"/>
</dbReference>